<proteinExistence type="predicted"/>
<protein>
    <submittedName>
        <fullName evidence="1">Putative structural protein</fullName>
    </submittedName>
</protein>
<sequence length="291" mass="29985">MSFMNRAVFTTVMAIAVGFITGPLVALAYTNLTVGGTGGSITAIPTLDQVTDEGASTTNNVSFGQVSGTKFIAGLGSAAAPSYTFTGDEDTGMWSNGADNLQLSGVSQVGLNAGGNSLQFLGNEFRPLSGNAIDLGDPTFSFKNIYASGTLSVGGTIYAKSGNAAAYSFSGDEDTYISNNGENQMAFVVGGAGTIGINTASLTFYRRIEPDAKNLRDIGRPDLSWKNIYASGTAYLANVNVVDTTSVTSTVFVGNLTGKRGQICLGDQDGTGFTCLTGDNGTMTAYSTSTY</sequence>
<organism evidence="1">
    <name type="scientific">viral metagenome</name>
    <dbReference type="NCBI Taxonomy" id="1070528"/>
    <lineage>
        <taxon>unclassified sequences</taxon>
        <taxon>metagenomes</taxon>
        <taxon>organismal metagenomes</taxon>
    </lineage>
</organism>
<dbReference type="EMBL" id="MT144972">
    <property type="protein sequence ID" value="QJI02066.1"/>
    <property type="molecule type" value="Genomic_DNA"/>
</dbReference>
<dbReference type="AlphaFoldDB" id="A0A6M3Y0Q6"/>
<accession>A0A6M3Y0Q6</accession>
<name>A0A6M3Y0Q6_9ZZZZ</name>
<evidence type="ECO:0000313" key="1">
    <source>
        <dbReference type="EMBL" id="QJI02066.1"/>
    </source>
</evidence>
<reference evidence="1" key="1">
    <citation type="submission" date="2020-03" db="EMBL/GenBank/DDBJ databases">
        <title>The deep terrestrial virosphere.</title>
        <authorList>
            <person name="Holmfeldt K."/>
            <person name="Nilsson E."/>
            <person name="Simone D."/>
            <person name="Lopez-Fernandez M."/>
            <person name="Wu X."/>
            <person name="de Brujin I."/>
            <person name="Lundin D."/>
            <person name="Andersson A."/>
            <person name="Bertilsson S."/>
            <person name="Dopson M."/>
        </authorList>
    </citation>
    <scope>NUCLEOTIDE SEQUENCE</scope>
    <source>
        <strain evidence="1">TM448B02917</strain>
    </source>
</reference>
<gene>
    <name evidence="1" type="ORF">TM448B02917_0009</name>
</gene>